<dbReference type="Proteomes" id="UP000288758">
    <property type="component" value="Chromosome"/>
</dbReference>
<proteinExistence type="predicted"/>
<dbReference type="GO" id="GO:0016887">
    <property type="term" value="F:ATP hydrolysis activity"/>
    <property type="evidence" value="ECO:0007669"/>
    <property type="project" value="InterPro"/>
</dbReference>
<evidence type="ECO:0000313" key="5">
    <source>
        <dbReference type="EMBL" id="QAT87776.1"/>
    </source>
</evidence>
<name>A0A410S128_CORCK</name>
<dbReference type="Gene3D" id="3.40.50.300">
    <property type="entry name" value="P-loop containing nucleotide triphosphate hydrolases"/>
    <property type="match status" value="1"/>
</dbReference>
<dbReference type="PANTHER" id="PTHR42711:SF4">
    <property type="entry name" value="ABC TRANSPORTER RELATED"/>
    <property type="match status" value="1"/>
</dbReference>
<dbReference type="PROSITE" id="PS50893">
    <property type="entry name" value="ABC_TRANSPORTER_2"/>
    <property type="match status" value="1"/>
</dbReference>
<dbReference type="RefSeq" id="WP_128799065.1">
    <property type="nucleotide sequence ID" value="NZ_CP034669.1"/>
</dbReference>
<dbReference type="EMBL" id="CP034669">
    <property type="protein sequence ID" value="QAT87776.1"/>
    <property type="molecule type" value="Genomic_DNA"/>
</dbReference>
<protein>
    <submittedName>
        <fullName evidence="5">ABC transporter ATP-binding protein</fullName>
    </submittedName>
</protein>
<sequence length="336" mass="36887">MISVRGLRKHYQVHKRPPGLKAALRSLVHRSYTTVKAVDGISFDIKPGERVGFLGPNGAGKTTTLKVLAGLLHPSEGEVTVDGHVPRLREEAFLKKIMLVMGQKQQLLWDLPPSETFELNRAIYDVPRLQYKQTLEELVSLLELGDLIGKPTRQLSLGERMKCELAAALIHRPRVLFLDEPTIGLDVSMQVTMRAFIKAYNEQTGATLILTSHYMDDVAALCPRVIVIDKGQLSYDGSLDALVQRVRPEKRVVLRLGQPVDAALLTALGKVVSHEPGSAVLQVQQDAVNATVGRALSTLPVTDLTVENAPLEEVMSELFQEGKARRAEAAREAASA</sequence>
<evidence type="ECO:0000256" key="1">
    <source>
        <dbReference type="ARBA" id="ARBA00022448"/>
    </source>
</evidence>
<organism evidence="5 6">
    <name type="scientific">Corallococcus coralloides</name>
    <name type="common">Myxococcus coralloides</name>
    <dbReference type="NCBI Taxonomy" id="184914"/>
    <lineage>
        <taxon>Bacteria</taxon>
        <taxon>Pseudomonadati</taxon>
        <taxon>Myxococcota</taxon>
        <taxon>Myxococcia</taxon>
        <taxon>Myxococcales</taxon>
        <taxon>Cystobacterineae</taxon>
        <taxon>Myxococcaceae</taxon>
        <taxon>Corallococcus</taxon>
    </lineage>
</organism>
<dbReference type="InterPro" id="IPR003593">
    <property type="entry name" value="AAA+_ATPase"/>
</dbReference>
<evidence type="ECO:0000256" key="2">
    <source>
        <dbReference type="ARBA" id="ARBA00022741"/>
    </source>
</evidence>
<gene>
    <name evidence="5" type="primary">natA1</name>
    <name evidence="5" type="ORF">EJ065_6247</name>
</gene>
<dbReference type="PANTHER" id="PTHR42711">
    <property type="entry name" value="ABC TRANSPORTER ATP-BINDING PROTEIN"/>
    <property type="match status" value="1"/>
</dbReference>
<dbReference type="InterPro" id="IPR003439">
    <property type="entry name" value="ABC_transporter-like_ATP-bd"/>
</dbReference>
<dbReference type="SUPFAM" id="SSF52540">
    <property type="entry name" value="P-loop containing nucleoside triphosphate hydrolases"/>
    <property type="match status" value="1"/>
</dbReference>
<dbReference type="SMART" id="SM00382">
    <property type="entry name" value="AAA"/>
    <property type="match status" value="1"/>
</dbReference>
<evidence type="ECO:0000259" key="4">
    <source>
        <dbReference type="PROSITE" id="PS50893"/>
    </source>
</evidence>
<dbReference type="InterPro" id="IPR027417">
    <property type="entry name" value="P-loop_NTPase"/>
</dbReference>
<evidence type="ECO:0000313" key="6">
    <source>
        <dbReference type="Proteomes" id="UP000288758"/>
    </source>
</evidence>
<keyword evidence="3 5" id="KW-0067">ATP-binding</keyword>
<dbReference type="Pfam" id="PF00005">
    <property type="entry name" value="ABC_tran"/>
    <property type="match status" value="1"/>
</dbReference>
<keyword evidence="2" id="KW-0547">Nucleotide-binding</keyword>
<keyword evidence="1" id="KW-0813">Transport</keyword>
<evidence type="ECO:0000256" key="3">
    <source>
        <dbReference type="ARBA" id="ARBA00022840"/>
    </source>
</evidence>
<feature type="domain" description="ABC transporter" evidence="4">
    <location>
        <begin position="22"/>
        <end position="255"/>
    </location>
</feature>
<dbReference type="AlphaFoldDB" id="A0A410S128"/>
<dbReference type="GO" id="GO:0005524">
    <property type="term" value="F:ATP binding"/>
    <property type="evidence" value="ECO:0007669"/>
    <property type="project" value="UniProtKB-KW"/>
</dbReference>
<dbReference type="InterPro" id="IPR050763">
    <property type="entry name" value="ABC_transporter_ATP-binding"/>
</dbReference>
<accession>A0A410S128</accession>
<reference evidence="5 6" key="1">
    <citation type="submission" date="2018-12" db="EMBL/GenBank/DDBJ databases">
        <title>Complete Genome Sequence of the Corallopyronin A producing Myxobacterium Corallococcus coralloides B035.</title>
        <authorList>
            <person name="Bouhired S.M."/>
            <person name="Rupp O."/>
            <person name="Blom J."/>
            <person name="Schaeberle T.F."/>
            <person name="Kehraus S."/>
            <person name="Schiefer A."/>
            <person name="Pfarr K."/>
            <person name="Goesmann A."/>
            <person name="Hoerauf A."/>
            <person name="Koenig G.M."/>
        </authorList>
    </citation>
    <scope>NUCLEOTIDE SEQUENCE [LARGE SCALE GENOMIC DNA]</scope>
    <source>
        <strain evidence="5 6">B035</strain>
    </source>
</reference>